<keyword evidence="2" id="KW-1185">Reference proteome</keyword>
<proteinExistence type="predicted"/>
<protein>
    <submittedName>
        <fullName evidence="1">Uncharacterized protein</fullName>
    </submittedName>
</protein>
<accession>A0A327RFE8</accession>
<name>A0A327RFE8_9FLAO</name>
<gene>
    <name evidence="1" type="ORF">LV92_01292</name>
</gene>
<comment type="caution">
    <text evidence="1">The sequence shown here is derived from an EMBL/GenBank/DDBJ whole genome shotgun (WGS) entry which is preliminary data.</text>
</comment>
<evidence type="ECO:0000313" key="2">
    <source>
        <dbReference type="Proteomes" id="UP000249696"/>
    </source>
</evidence>
<evidence type="ECO:0000313" key="1">
    <source>
        <dbReference type="EMBL" id="RAJ14173.1"/>
    </source>
</evidence>
<sequence>MLLILTSIIYFNYSKLEYIFLIDTFALKTLWKIKFRIKELKLNTNLIFVHYGQKGKEKKGN</sequence>
<reference evidence="1 2" key="1">
    <citation type="submission" date="2018-06" db="EMBL/GenBank/DDBJ databases">
        <title>Genomic Encyclopedia of Archaeal and Bacterial Type Strains, Phase II (KMG-II): from individual species to whole genera.</title>
        <authorList>
            <person name="Goeker M."/>
        </authorList>
    </citation>
    <scope>NUCLEOTIDE SEQUENCE [LARGE SCALE GENOMIC DNA]</scope>
    <source>
        <strain evidence="1 2">DSM 23522</strain>
    </source>
</reference>
<dbReference type="Proteomes" id="UP000249696">
    <property type="component" value="Unassembled WGS sequence"/>
</dbReference>
<dbReference type="EMBL" id="QLLN01000002">
    <property type="protein sequence ID" value="RAJ14173.1"/>
    <property type="molecule type" value="Genomic_DNA"/>
</dbReference>
<organism evidence="1 2">
    <name type="scientific">Arenibacter echinorum</name>
    <dbReference type="NCBI Taxonomy" id="440515"/>
    <lineage>
        <taxon>Bacteria</taxon>
        <taxon>Pseudomonadati</taxon>
        <taxon>Bacteroidota</taxon>
        <taxon>Flavobacteriia</taxon>
        <taxon>Flavobacteriales</taxon>
        <taxon>Flavobacteriaceae</taxon>
        <taxon>Arenibacter</taxon>
    </lineage>
</organism>
<dbReference type="AlphaFoldDB" id="A0A327RFE8"/>